<protein>
    <recommendedName>
        <fullName evidence="3">DUF932 domain-containing protein</fullName>
    </recommendedName>
</protein>
<accession>A0A517ZKE5</accession>
<dbReference type="AlphaFoldDB" id="A0A517ZKE5"/>
<dbReference type="EMBL" id="CP036276">
    <property type="protein sequence ID" value="QDU42883.1"/>
    <property type="molecule type" value="Genomic_DNA"/>
</dbReference>
<proteinExistence type="predicted"/>
<evidence type="ECO:0000313" key="1">
    <source>
        <dbReference type="EMBL" id="QDU42883.1"/>
    </source>
</evidence>
<reference evidence="1 2" key="1">
    <citation type="submission" date="2019-02" db="EMBL/GenBank/DDBJ databases">
        <title>Deep-cultivation of Planctomycetes and their phenomic and genomic characterization uncovers novel biology.</title>
        <authorList>
            <person name="Wiegand S."/>
            <person name="Jogler M."/>
            <person name="Boedeker C."/>
            <person name="Pinto D."/>
            <person name="Vollmers J."/>
            <person name="Rivas-Marin E."/>
            <person name="Kohn T."/>
            <person name="Peeters S.H."/>
            <person name="Heuer A."/>
            <person name="Rast P."/>
            <person name="Oberbeckmann S."/>
            <person name="Bunk B."/>
            <person name="Jeske O."/>
            <person name="Meyerdierks A."/>
            <person name="Storesund J.E."/>
            <person name="Kallscheuer N."/>
            <person name="Luecker S."/>
            <person name="Lage O.M."/>
            <person name="Pohl T."/>
            <person name="Merkel B.J."/>
            <person name="Hornburger P."/>
            <person name="Mueller R.-W."/>
            <person name="Bruemmer F."/>
            <person name="Labrenz M."/>
            <person name="Spormann A.M."/>
            <person name="Op den Camp H."/>
            <person name="Overmann J."/>
            <person name="Amann R."/>
            <person name="Jetten M.S.M."/>
            <person name="Mascher T."/>
            <person name="Medema M.H."/>
            <person name="Devos D.P."/>
            <person name="Kaster A.-K."/>
            <person name="Ovreas L."/>
            <person name="Rohde M."/>
            <person name="Galperin M.Y."/>
            <person name="Jogler C."/>
        </authorList>
    </citation>
    <scope>NUCLEOTIDE SEQUENCE [LARGE SCALE GENOMIC DNA]</scope>
    <source>
        <strain evidence="1 2">Mal52</strain>
    </source>
</reference>
<dbReference type="Proteomes" id="UP000319383">
    <property type="component" value="Chromosome"/>
</dbReference>
<name>A0A517ZKE5_9PLAN</name>
<dbReference type="KEGG" id="sdyn:Mal52_13520"/>
<organism evidence="1 2">
    <name type="scientific">Symmachiella dynata</name>
    <dbReference type="NCBI Taxonomy" id="2527995"/>
    <lineage>
        <taxon>Bacteria</taxon>
        <taxon>Pseudomonadati</taxon>
        <taxon>Planctomycetota</taxon>
        <taxon>Planctomycetia</taxon>
        <taxon>Planctomycetales</taxon>
        <taxon>Planctomycetaceae</taxon>
        <taxon>Symmachiella</taxon>
    </lineage>
</organism>
<evidence type="ECO:0000313" key="2">
    <source>
        <dbReference type="Proteomes" id="UP000319383"/>
    </source>
</evidence>
<evidence type="ECO:0008006" key="3">
    <source>
        <dbReference type="Google" id="ProtNLM"/>
    </source>
</evidence>
<keyword evidence="2" id="KW-1185">Reference proteome</keyword>
<gene>
    <name evidence="1" type="ORF">Mal52_13520</name>
</gene>
<sequence>MTNLTKAHQELFRRTPDETFATLSDLRTHCRSLRDSSRELWQQPQSLEPTTSEGVIQVTLEDGSRNRLNDWSFTQLCRMASVSKETVNRLSAETACKAFRETLPGSAKPMQCLQQDGIVRSLHGISYTRLWNADLLGVIDEFATDFQPPQTAVGGGTGLYCGEQDMFVFLIDPTGWAEIEGEAFAPGFFLWNSEVGRRSLGIQTFWFQSVCANHLVWDAVEVVDFSRKHTAKVHDGLGEIRRIIESLANKRDERRDSFVRVLSKAMTEKLGDDADQVLKELSKRGIPRGLAKTALEIAEERGAFTIFAVVDALTRLTQKATYAGDRAEADAKVASLLALAI</sequence>
<dbReference type="RefSeq" id="WP_145374885.1">
    <property type="nucleotide sequence ID" value="NZ_CP036276.1"/>
</dbReference>